<organism evidence="3 4">
    <name type="scientific">Rhizobium ruizarguesonis</name>
    <dbReference type="NCBI Taxonomy" id="2081791"/>
    <lineage>
        <taxon>Bacteria</taxon>
        <taxon>Pseudomonadati</taxon>
        <taxon>Pseudomonadota</taxon>
        <taxon>Alphaproteobacteria</taxon>
        <taxon>Hyphomicrobiales</taxon>
        <taxon>Rhizobiaceae</taxon>
        <taxon>Rhizobium/Agrobacterium group</taxon>
        <taxon>Rhizobium</taxon>
    </lineage>
</organism>
<accession>A0ABY1X862</accession>
<feature type="transmembrane region" description="Helical" evidence="1">
    <location>
        <begin position="203"/>
        <end position="219"/>
    </location>
</feature>
<feature type="transmembrane region" description="Helical" evidence="1">
    <location>
        <begin position="98"/>
        <end position="118"/>
    </location>
</feature>
<name>A0ABY1X862_9HYPH</name>
<dbReference type="RefSeq" id="WP_130762941.1">
    <property type="nucleotide sequence ID" value="NZ_SIOX01000001.1"/>
</dbReference>
<feature type="transmembrane region" description="Helical" evidence="1">
    <location>
        <begin position="332"/>
        <end position="354"/>
    </location>
</feature>
<feature type="transmembrane region" description="Helical" evidence="1">
    <location>
        <begin position="130"/>
        <end position="159"/>
    </location>
</feature>
<proteinExistence type="predicted"/>
<reference evidence="3 4" key="1">
    <citation type="submission" date="2019-02" db="EMBL/GenBank/DDBJ databases">
        <title>The genomic architecture of introgression among sibling species of bacteria.</title>
        <authorList>
            <person name="Cavassim M.I.A."/>
            <person name="Moeskjaer S."/>
            <person name="Moslemi C."/>
            <person name="Fields B."/>
            <person name="Bachmann A."/>
            <person name="Vilhjalmsson B."/>
            <person name="Schierup M.H."/>
            <person name="Young J.P.W."/>
            <person name="Andersen S.U."/>
        </authorList>
    </citation>
    <scope>NUCLEOTIDE SEQUENCE [LARGE SCALE GENOMIC DNA]</scope>
    <source>
        <strain evidence="3 4">SM141A</strain>
    </source>
</reference>
<evidence type="ECO:0000259" key="2">
    <source>
        <dbReference type="Pfam" id="PF09925"/>
    </source>
</evidence>
<dbReference type="Proteomes" id="UP000291659">
    <property type="component" value="Unassembled WGS sequence"/>
</dbReference>
<keyword evidence="1" id="KW-1133">Transmembrane helix</keyword>
<feature type="transmembrane region" description="Helical" evidence="1">
    <location>
        <begin position="282"/>
        <end position="301"/>
    </location>
</feature>
<comment type="caution">
    <text evidence="3">The sequence shown here is derived from an EMBL/GenBank/DDBJ whole genome shotgun (WGS) entry which is preliminary data.</text>
</comment>
<feature type="transmembrane region" description="Helical" evidence="1">
    <location>
        <begin position="43"/>
        <end position="61"/>
    </location>
</feature>
<gene>
    <name evidence="3" type="ORF">ELH98_10150</name>
</gene>
<evidence type="ECO:0000313" key="3">
    <source>
        <dbReference type="EMBL" id="TAX81397.1"/>
    </source>
</evidence>
<feature type="transmembrane region" description="Helical" evidence="1">
    <location>
        <begin position="73"/>
        <end position="92"/>
    </location>
</feature>
<feature type="transmembrane region" description="Helical" evidence="1">
    <location>
        <begin position="308"/>
        <end position="326"/>
    </location>
</feature>
<keyword evidence="1" id="KW-0812">Transmembrane</keyword>
<evidence type="ECO:0000256" key="1">
    <source>
        <dbReference type="SAM" id="Phobius"/>
    </source>
</evidence>
<feature type="domain" description="DUF2157" evidence="2">
    <location>
        <begin position="12"/>
        <end position="149"/>
    </location>
</feature>
<keyword evidence="1" id="KW-0472">Membrane</keyword>
<keyword evidence="4" id="KW-1185">Reference proteome</keyword>
<dbReference type="Pfam" id="PF09925">
    <property type="entry name" value="DUF2157"/>
    <property type="match status" value="1"/>
</dbReference>
<feature type="transmembrane region" description="Helical" evidence="1">
    <location>
        <begin position="255"/>
        <end position="276"/>
    </location>
</feature>
<evidence type="ECO:0000313" key="4">
    <source>
        <dbReference type="Proteomes" id="UP000291659"/>
    </source>
</evidence>
<dbReference type="EMBL" id="SIOX01000001">
    <property type="protein sequence ID" value="TAX81397.1"/>
    <property type="molecule type" value="Genomic_DNA"/>
</dbReference>
<feature type="transmembrane region" description="Helical" evidence="1">
    <location>
        <begin position="225"/>
        <end position="243"/>
    </location>
</feature>
<dbReference type="InterPro" id="IPR018677">
    <property type="entry name" value="DUF2157"/>
</dbReference>
<feature type="transmembrane region" description="Helical" evidence="1">
    <location>
        <begin position="179"/>
        <end position="196"/>
    </location>
</feature>
<sequence length="369" mass="39297">MYRGRLERDLSLWVGKGLLGQETAGALLAEYDSRPASFSLGRVLMALAAVLLAAAILLVVASNWEAIPRLVRVGVILALIWVVHIAAARLLARGAAAAAGGLLVIGAMSFGGAISLVGQMYHLSGDEQTVMYLWFAIATISAILFRSGAVVVVAGFLSWASFAVYLENHDTHWIGFDPWMAPLMAVIVIGLVRYTGAERARHLAYLLLIGWLAWLYTLYEEIAVALAFAIGGMVAFVLTALPLRPIASLVRSAGAAPAFYSFLVAAIGLLLLHIEIEIEDGWRLVVLGVATLAASVLAIALHGRDNGAVRYLAYTTFAAEMLYLASVTVGSILGTSSLFLFSGLVVALVAWIVIRLERRFSANAQGDGA</sequence>
<protein>
    <submittedName>
        <fullName evidence="3">DUF2157 domain-containing protein</fullName>
    </submittedName>
</protein>